<dbReference type="AlphaFoldDB" id="A0AAN6IDC1"/>
<dbReference type="InterPro" id="IPR021858">
    <property type="entry name" value="Fun_TF"/>
</dbReference>
<protein>
    <recommendedName>
        <fullName evidence="3">Transcription factor domain-containing protein</fullName>
    </recommendedName>
</protein>
<reference evidence="1" key="1">
    <citation type="journal article" date="2022" name="bioRxiv">
        <title>Deciphering the potential niche of two novel black yeast fungi from a biological soil crust based on their genomes, phenotypes, and melanin regulation.</title>
        <authorList>
            <consortium name="DOE Joint Genome Institute"/>
            <person name="Carr E.C."/>
            <person name="Barton Q."/>
            <person name="Grambo S."/>
            <person name="Sullivan M."/>
            <person name="Renfro C.M."/>
            <person name="Kuo A."/>
            <person name="Pangilinan J."/>
            <person name="Lipzen A."/>
            <person name="Keymanesh K."/>
            <person name="Savage E."/>
            <person name="Barry K."/>
            <person name="Grigoriev I.V."/>
            <person name="Riekhof W.R."/>
            <person name="Harris S.S."/>
        </authorList>
    </citation>
    <scope>NUCLEOTIDE SEQUENCE</scope>
    <source>
        <strain evidence="1">JF 03-4F</strain>
    </source>
</reference>
<evidence type="ECO:0000313" key="2">
    <source>
        <dbReference type="Proteomes" id="UP001203852"/>
    </source>
</evidence>
<name>A0AAN6IDC1_9EURO</name>
<comment type="caution">
    <text evidence="1">The sequence shown here is derived from an EMBL/GenBank/DDBJ whole genome shotgun (WGS) entry which is preliminary data.</text>
</comment>
<dbReference type="Pfam" id="PF11951">
    <property type="entry name" value="Fungal_trans_2"/>
    <property type="match status" value="1"/>
</dbReference>
<proteinExistence type="predicted"/>
<keyword evidence="2" id="KW-1185">Reference proteome</keyword>
<evidence type="ECO:0008006" key="3">
    <source>
        <dbReference type="Google" id="ProtNLM"/>
    </source>
</evidence>
<accession>A0AAN6IDC1</accession>
<sequence>MDSPTTTALVSVKEEIVDVVTEVRRVPIRDNEAEKDERNSAASQTPFRKLSTEQKLLAIVRQSVKPFSDRLDPFAALPVNLDRLQEHLVSFYLLYYPKATYGFSPRLRPHPVASNFSIALTTPACFQVILARSALYRISLKKYASDGEKDALDLAVIRHKGEALRMIRSLSVKASPNRKDDLLASIISLGTFDRRNGAKDASGVHYSAVRRILKTTGGPLAVTSVLLSRVMCFFECIYGTSPESYIWDESDLKHLISGLNGFLTKLWDLWQSLSSIHELTPLSAEDSESAPIHSFGLQPGSGLLSILERQPPSDAELTQQLRLEMIFQVTCLLTLGTITLDYAHDFRTLQQYMDSIHKQIDDLQLAGQSCNNAMWTIQVNDHSDAHSRRIWRAASFAWVLKHVSYTVQLSLKEWLLTFFKGQPVVDKRYRLDPFHFSYAN</sequence>
<gene>
    <name evidence="1" type="ORF">EDD36DRAFT_434362</name>
</gene>
<dbReference type="PANTHER" id="PTHR37540">
    <property type="entry name" value="TRANSCRIPTION FACTOR (ACR-2), PUTATIVE-RELATED-RELATED"/>
    <property type="match status" value="1"/>
</dbReference>
<evidence type="ECO:0000313" key="1">
    <source>
        <dbReference type="EMBL" id="KAI1613717.1"/>
    </source>
</evidence>
<dbReference type="PANTHER" id="PTHR37540:SF10">
    <property type="entry name" value="SIGMA-70 REGION 2 FAMILY PROTEIN"/>
    <property type="match status" value="1"/>
</dbReference>
<dbReference type="EMBL" id="MU404353">
    <property type="protein sequence ID" value="KAI1613717.1"/>
    <property type="molecule type" value="Genomic_DNA"/>
</dbReference>
<dbReference type="Proteomes" id="UP001203852">
    <property type="component" value="Unassembled WGS sequence"/>
</dbReference>
<organism evidence="1 2">
    <name type="scientific">Exophiala viscosa</name>
    <dbReference type="NCBI Taxonomy" id="2486360"/>
    <lineage>
        <taxon>Eukaryota</taxon>
        <taxon>Fungi</taxon>
        <taxon>Dikarya</taxon>
        <taxon>Ascomycota</taxon>
        <taxon>Pezizomycotina</taxon>
        <taxon>Eurotiomycetes</taxon>
        <taxon>Chaetothyriomycetidae</taxon>
        <taxon>Chaetothyriales</taxon>
        <taxon>Herpotrichiellaceae</taxon>
        <taxon>Exophiala</taxon>
    </lineage>
</organism>